<comment type="caution">
    <text evidence="1">The sequence shown here is derived from an EMBL/GenBank/DDBJ whole genome shotgun (WGS) entry which is preliminary data.</text>
</comment>
<gene>
    <name evidence="1" type="ORF">ASZ90_015893</name>
</gene>
<reference evidence="1" key="1">
    <citation type="journal article" date="2015" name="Proc. Natl. Acad. Sci. U.S.A.">
        <title>Networks of energetic and metabolic interactions define dynamics in microbial communities.</title>
        <authorList>
            <person name="Embree M."/>
            <person name="Liu J.K."/>
            <person name="Al-Bassam M.M."/>
            <person name="Zengler K."/>
        </authorList>
    </citation>
    <scope>NUCLEOTIDE SEQUENCE</scope>
</reference>
<dbReference type="EMBL" id="LNQE01001657">
    <property type="protein sequence ID" value="KUG14476.1"/>
    <property type="molecule type" value="Genomic_DNA"/>
</dbReference>
<evidence type="ECO:0000313" key="1">
    <source>
        <dbReference type="EMBL" id="KUG14476.1"/>
    </source>
</evidence>
<protein>
    <submittedName>
        <fullName evidence="1">Uncharacterized protein</fullName>
    </submittedName>
</protein>
<organism evidence="1">
    <name type="scientific">hydrocarbon metagenome</name>
    <dbReference type="NCBI Taxonomy" id="938273"/>
    <lineage>
        <taxon>unclassified sequences</taxon>
        <taxon>metagenomes</taxon>
        <taxon>ecological metagenomes</taxon>
    </lineage>
</organism>
<dbReference type="AlphaFoldDB" id="A0A0W8F0V5"/>
<accession>A0A0W8F0V5</accession>
<sequence>MRHPGRLEVNGHRFLDIDDLPACPHRFNESPHTARFLHRSPSVILLSFQVGDAAY</sequence>
<name>A0A0W8F0V5_9ZZZZ</name>
<proteinExistence type="predicted"/>